<reference evidence="2" key="2">
    <citation type="submission" date="2023-05" db="EMBL/GenBank/DDBJ databases">
        <authorList>
            <consortium name="Lawrence Berkeley National Laboratory"/>
            <person name="Steindorff A."/>
            <person name="Hensen N."/>
            <person name="Bonometti L."/>
            <person name="Westerberg I."/>
            <person name="Brannstrom I.O."/>
            <person name="Guillou S."/>
            <person name="Cros-Aarteil S."/>
            <person name="Calhoun S."/>
            <person name="Haridas S."/>
            <person name="Kuo A."/>
            <person name="Mondo S."/>
            <person name="Pangilinan J."/>
            <person name="Riley R."/>
            <person name="Labutti K."/>
            <person name="Andreopoulos B."/>
            <person name="Lipzen A."/>
            <person name="Chen C."/>
            <person name="Yanf M."/>
            <person name="Daum C."/>
            <person name="Ng V."/>
            <person name="Clum A."/>
            <person name="Ohm R."/>
            <person name="Martin F."/>
            <person name="Silar P."/>
            <person name="Natvig D."/>
            <person name="Lalanne C."/>
            <person name="Gautier V."/>
            <person name="Ament-Velasquez S.L."/>
            <person name="Kruys A."/>
            <person name="Hutchinson M.I."/>
            <person name="Powell A.J."/>
            <person name="Barry K."/>
            <person name="Miller A.N."/>
            <person name="Grigoriev I.V."/>
            <person name="Debuchy R."/>
            <person name="Gladieux P."/>
            <person name="Thoren M.H."/>
            <person name="Johannesson H."/>
        </authorList>
    </citation>
    <scope>NUCLEOTIDE SEQUENCE</scope>
    <source>
        <strain evidence="2">PSN243</strain>
    </source>
</reference>
<feature type="compositionally biased region" description="Polar residues" evidence="1">
    <location>
        <begin position="216"/>
        <end position="226"/>
    </location>
</feature>
<dbReference type="EMBL" id="MU865933">
    <property type="protein sequence ID" value="KAK4450328.1"/>
    <property type="molecule type" value="Genomic_DNA"/>
</dbReference>
<accession>A0AAV9GSJ3</accession>
<feature type="compositionally biased region" description="Polar residues" evidence="1">
    <location>
        <begin position="417"/>
        <end position="444"/>
    </location>
</feature>
<feature type="region of interest" description="Disordered" evidence="1">
    <location>
        <begin position="126"/>
        <end position="444"/>
    </location>
</feature>
<organism evidence="2 3">
    <name type="scientific">Podospora aff. communis PSN243</name>
    <dbReference type="NCBI Taxonomy" id="3040156"/>
    <lineage>
        <taxon>Eukaryota</taxon>
        <taxon>Fungi</taxon>
        <taxon>Dikarya</taxon>
        <taxon>Ascomycota</taxon>
        <taxon>Pezizomycotina</taxon>
        <taxon>Sordariomycetes</taxon>
        <taxon>Sordariomycetidae</taxon>
        <taxon>Sordariales</taxon>
        <taxon>Podosporaceae</taxon>
        <taxon>Podospora</taxon>
    </lineage>
</organism>
<name>A0AAV9GSJ3_9PEZI</name>
<dbReference type="AlphaFoldDB" id="A0AAV9GSJ3"/>
<feature type="compositionally biased region" description="Low complexity" evidence="1">
    <location>
        <begin position="356"/>
        <end position="367"/>
    </location>
</feature>
<protein>
    <submittedName>
        <fullName evidence="2">Uncharacterized protein</fullName>
    </submittedName>
</protein>
<evidence type="ECO:0000313" key="3">
    <source>
        <dbReference type="Proteomes" id="UP001321760"/>
    </source>
</evidence>
<feature type="compositionally biased region" description="Low complexity" evidence="1">
    <location>
        <begin position="241"/>
        <end position="254"/>
    </location>
</feature>
<evidence type="ECO:0000313" key="2">
    <source>
        <dbReference type="EMBL" id="KAK4450328.1"/>
    </source>
</evidence>
<dbReference type="Proteomes" id="UP001321760">
    <property type="component" value="Unassembled WGS sequence"/>
</dbReference>
<gene>
    <name evidence="2" type="ORF">QBC34DRAFT_297569</name>
</gene>
<evidence type="ECO:0000256" key="1">
    <source>
        <dbReference type="SAM" id="MobiDB-lite"/>
    </source>
</evidence>
<keyword evidence="3" id="KW-1185">Reference proteome</keyword>
<feature type="compositionally biased region" description="Basic and acidic residues" evidence="1">
    <location>
        <begin position="305"/>
        <end position="327"/>
    </location>
</feature>
<comment type="caution">
    <text evidence="2">The sequence shown here is derived from an EMBL/GenBank/DDBJ whole genome shotgun (WGS) entry which is preliminary data.</text>
</comment>
<sequence length="597" mass="67879">MPGSPTVFAANIPKITSLRKDLDYDDARLPRCAAFNDDTRAFRRKFKTSRGVNGVDLHDWKSEATQAGLNEMTTSYLDRQGNGQLFWPDDRSSQNYNKYQYSKHRDHIRRLVKQLFFRLNQQQFRNQKYKHKQNPDATEEEDSGYHKDASVDLDTITIATSHDDPIIPIETDTISTHHEPGKSSDGPPAVDGRDMDEDWYEVPESRPSSPLSPSPHTQQFEPIQHQTRPKRPHVTPTNLDAQTQQAKRQKQTATDMIPNQKRESSRTNKSQGVRRAGYVVGADAIKSMSKAVSPDRTIDSSQHSDTTRGVHDDRRTLFNPASDDKPTRPRRMATPEPPPFAARKRGERTGEFTPVDPDLSRSSLPSRARAERGSESPSALRRLPSPDLSSRETHVPGQSEIYSKVDPLTIEARTEDTLTGPTQVHLNNRQQNKQPRPPMRQSNMLPAITTPNIAQGSRPGTSTGVKPSINFLYRVVLARTPKTITERWNPEGKFQDKTLADLLNELPFQDRDAQGLVFTVESECMKIVERIVNDDEDGFASMKRYINREIKEWFRRQKRVAGGTPPKLVVDIIIERMGTEKEQEADMLDDSDLELEW</sequence>
<proteinExistence type="predicted"/>
<reference evidence="2" key="1">
    <citation type="journal article" date="2023" name="Mol. Phylogenet. Evol.">
        <title>Genome-scale phylogeny and comparative genomics of the fungal order Sordariales.</title>
        <authorList>
            <person name="Hensen N."/>
            <person name="Bonometti L."/>
            <person name="Westerberg I."/>
            <person name="Brannstrom I.O."/>
            <person name="Guillou S."/>
            <person name="Cros-Aarteil S."/>
            <person name="Calhoun S."/>
            <person name="Haridas S."/>
            <person name="Kuo A."/>
            <person name="Mondo S."/>
            <person name="Pangilinan J."/>
            <person name="Riley R."/>
            <person name="LaButti K."/>
            <person name="Andreopoulos B."/>
            <person name="Lipzen A."/>
            <person name="Chen C."/>
            <person name="Yan M."/>
            <person name="Daum C."/>
            <person name="Ng V."/>
            <person name="Clum A."/>
            <person name="Steindorff A."/>
            <person name="Ohm R.A."/>
            <person name="Martin F."/>
            <person name="Silar P."/>
            <person name="Natvig D.O."/>
            <person name="Lalanne C."/>
            <person name="Gautier V."/>
            <person name="Ament-Velasquez S.L."/>
            <person name="Kruys A."/>
            <person name="Hutchinson M.I."/>
            <person name="Powell A.J."/>
            <person name="Barry K."/>
            <person name="Miller A.N."/>
            <person name="Grigoriev I.V."/>
            <person name="Debuchy R."/>
            <person name="Gladieux P."/>
            <person name="Hiltunen Thoren M."/>
            <person name="Johannesson H."/>
        </authorList>
    </citation>
    <scope>NUCLEOTIDE SEQUENCE</scope>
    <source>
        <strain evidence="2">PSN243</strain>
    </source>
</reference>
<feature type="compositionally biased region" description="Low complexity" evidence="1">
    <location>
        <begin position="205"/>
        <end position="215"/>
    </location>
</feature>